<dbReference type="RefSeq" id="WP_244630288.1">
    <property type="nucleotide sequence ID" value="NZ_BMIF01000004.1"/>
</dbReference>
<dbReference type="GO" id="GO:0016042">
    <property type="term" value="P:lipid catabolic process"/>
    <property type="evidence" value="ECO:0007669"/>
    <property type="project" value="UniProtKB-KW"/>
</dbReference>
<dbReference type="InterPro" id="IPR036291">
    <property type="entry name" value="NAD(P)-bd_dom_sf"/>
</dbReference>
<evidence type="ECO:0000256" key="8">
    <source>
        <dbReference type="ARBA" id="ARBA00023140"/>
    </source>
</evidence>
<feature type="domain" description="3-hydroxyacyl-CoA dehydrogenase C-terminal" evidence="13">
    <location>
        <begin position="605"/>
        <end position="691"/>
    </location>
</feature>
<evidence type="ECO:0000256" key="3">
    <source>
        <dbReference type="ARBA" id="ARBA00022832"/>
    </source>
</evidence>
<gene>
    <name evidence="15" type="ORF">GCM10011385_16310</name>
</gene>
<dbReference type="AlphaFoldDB" id="A0A916W3F7"/>
<comment type="catalytic activity">
    <reaction evidence="12">
        <text>a (3S)-3-hydroxyacyl-CoA + NAD(+) = a 3-oxoacyl-CoA + NADH + H(+)</text>
        <dbReference type="Rhea" id="RHEA:22432"/>
        <dbReference type="ChEBI" id="CHEBI:15378"/>
        <dbReference type="ChEBI" id="CHEBI:57318"/>
        <dbReference type="ChEBI" id="CHEBI:57540"/>
        <dbReference type="ChEBI" id="CHEBI:57945"/>
        <dbReference type="ChEBI" id="CHEBI:90726"/>
        <dbReference type="EC" id="1.1.1.35"/>
    </reaction>
</comment>
<dbReference type="SUPFAM" id="SSF52096">
    <property type="entry name" value="ClpP/crotonase"/>
    <property type="match status" value="1"/>
</dbReference>
<dbReference type="CDD" id="cd06558">
    <property type="entry name" value="crotonase-like"/>
    <property type="match status" value="1"/>
</dbReference>
<accession>A0A916W3F7</accession>
<feature type="domain" description="3-hydroxyacyl-CoA dehydrogenase C-terminal" evidence="13">
    <location>
        <begin position="478"/>
        <end position="570"/>
    </location>
</feature>
<evidence type="ECO:0000256" key="1">
    <source>
        <dbReference type="ARBA" id="ARBA00004275"/>
    </source>
</evidence>
<evidence type="ECO:0000256" key="5">
    <source>
        <dbReference type="ARBA" id="ARBA00023002"/>
    </source>
</evidence>
<dbReference type="Gene3D" id="1.10.1040.50">
    <property type="match status" value="1"/>
</dbReference>
<evidence type="ECO:0000256" key="9">
    <source>
        <dbReference type="ARBA" id="ARBA00023235"/>
    </source>
</evidence>
<dbReference type="SUPFAM" id="SSF51735">
    <property type="entry name" value="NAD(P)-binding Rossmann-fold domains"/>
    <property type="match status" value="1"/>
</dbReference>
<protein>
    <submittedName>
        <fullName evidence="15">3-hydroxyacyl-CoA dehydrogenase</fullName>
    </submittedName>
</protein>
<dbReference type="SUPFAM" id="SSF48179">
    <property type="entry name" value="6-phosphogluconate dehydrogenase C-terminal domain-like"/>
    <property type="match status" value="2"/>
</dbReference>
<dbReference type="InterPro" id="IPR001753">
    <property type="entry name" value="Enoyl-CoA_hydra/iso"/>
</dbReference>
<dbReference type="GO" id="GO:0006631">
    <property type="term" value="P:fatty acid metabolic process"/>
    <property type="evidence" value="ECO:0007669"/>
    <property type="project" value="UniProtKB-KW"/>
</dbReference>
<dbReference type="InterPro" id="IPR006176">
    <property type="entry name" value="3-OHacyl-CoA_DH_NAD-bd"/>
</dbReference>
<proteinExistence type="predicted"/>
<evidence type="ECO:0000256" key="7">
    <source>
        <dbReference type="ARBA" id="ARBA00023098"/>
    </source>
</evidence>
<dbReference type="Proteomes" id="UP000636264">
    <property type="component" value="Unassembled WGS sequence"/>
</dbReference>
<keyword evidence="4" id="KW-0442">Lipid degradation</keyword>
<dbReference type="FunFam" id="1.10.1040.50:FF:000006">
    <property type="entry name" value="Peroxisomal bifunctional enzyme"/>
    <property type="match status" value="1"/>
</dbReference>
<dbReference type="GO" id="GO:0003857">
    <property type="term" value="F:(3S)-3-hydroxyacyl-CoA dehydrogenase (NAD+) activity"/>
    <property type="evidence" value="ECO:0007669"/>
    <property type="project" value="UniProtKB-EC"/>
</dbReference>
<reference evidence="15" key="2">
    <citation type="submission" date="2020-09" db="EMBL/GenBank/DDBJ databases">
        <authorList>
            <person name="Sun Q."/>
            <person name="Zhou Y."/>
        </authorList>
    </citation>
    <scope>NUCLEOTIDE SEQUENCE</scope>
    <source>
        <strain evidence="15">CGMCC 1.15320</strain>
    </source>
</reference>
<evidence type="ECO:0000256" key="10">
    <source>
        <dbReference type="ARBA" id="ARBA00023239"/>
    </source>
</evidence>
<dbReference type="GO" id="GO:0004300">
    <property type="term" value="F:enoyl-CoA hydratase activity"/>
    <property type="evidence" value="ECO:0007669"/>
    <property type="project" value="UniProtKB-ARBA"/>
</dbReference>
<dbReference type="Gene3D" id="3.40.50.720">
    <property type="entry name" value="NAD(P)-binding Rossmann-like Domain"/>
    <property type="match status" value="1"/>
</dbReference>
<keyword evidence="7" id="KW-0443">Lipid metabolism</keyword>
<evidence type="ECO:0000256" key="2">
    <source>
        <dbReference type="ARBA" id="ARBA00005005"/>
    </source>
</evidence>
<reference evidence="15" key="1">
    <citation type="journal article" date="2014" name="Int. J. Syst. Evol. Microbiol.">
        <title>Complete genome sequence of Corynebacterium casei LMG S-19264T (=DSM 44701T), isolated from a smear-ripened cheese.</title>
        <authorList>
            <consortium name="US DOE Joint Genome Institute (JGI-PGF)"/>
            <person name="Walter F."/>
            <person name="Albersmeier A."/>
            <person name="Kalinowski J."/>
            <person name="Ruckert C."/>
        </authorList>
    </citation>
    <scope>NUCLEOTIDE SEQUENCE</scope>
    <source>
        <strain evidence="15">CGMCC 1.15320</strain>
    </source>
</reference>
<dbReference type="GO" id="GO:0016853">
    <property type="term" value="F:isomerase activity"/>
    <property type="evidence" value="ECO:0007669"/>
    <property type="project" value="UniProtKB-KW"/>
</dbReference>
<keyword evidence="9" id="KW-0413">Isomerase</keyword>
<feature type="domain" description="3-hydroxyacyl-CoA dehydrogenase NAD binding" evidence="14">
    <location>
        <begin position="297"/>
        <end position="473"/>
    </location>
</feature>
<evidence type="ECO:0000313" key="15">
    <source>
        <dbReference type="EMBL" id="GGA63244.1"/>
    </source>
</evidence>
<evidence type="ECO:0000313" key="16">
    <source>
        <dbReference type="Proteomes" id="UP000636264"/>
    </source>
</evidence>
<dbReference type="PANTHER" id="PTHR23309">
    <property type="entry name" value="3-HYDROXYACYL-COA DEHYROGENASE"/>
    <property type="match status" value="1"/>
</dbReference>
<keyword evidence="6" id="KW-0520">NAD</keyword>
<keyword evidence="5" id="KW-0560">Oxidoreductase</keyword>
<dbReference type="InterPro" id="IPR029045">
    <property type="entry name" value="ClpP/crotonase-like_dom_sf"/>
</dbReference>
<evidence type="ECO:0000256" key="6">
    <source>
        <dbReference type="ARBA" id="ARBA00023027"/>
    </source>
</evidence>
<keyword evidence="16" id="KW-1185">Reference proteome</keyword>
<evidence type="ECO:0000259" key="13">
    <source>
        <dbReference type="Pfam" id="PF00725"/>
    </source>
</evidence>
<keyword evidence="11" id="KW-0511">Multifunctional enzyme</keyword>
<dbReference type="InterPro" id="IPR008927">
    <property type="entry name" value="6-PGluconate_DH-like_C_sf"/>
</dbReference>
<dbReference type="EMBL" id="BMIF01000004">
    <property type="protein sequence ID" value="GGA63244.1"/>
    <property type="molecule type" value="Genomic_DNA"/>
</dbReference>
<dbReference type="Pfam" id="PF00378">
    <property type="entry name" value="ECH_1"/>
    <property type="match status" value="1"/>
</dbReference>
<dbReference type="Pfam" id="PF02737">
    <property type="entry name" value="3HCDH_N"/>
    <property type="match status" value="1"/>
</dbReference>
<dbReference type="FunFam" id="3.40.50.720:FF:000009">
    <property type="entry name" value="Fatty oxidation complex, alpha subunit"/>
    <property type="match status" value="1"/>
</dbReference>
<evidence type="ECO:0000256" key="11">
    <source>
        <dbReference type="ARBA" id="ARBA00023268"/>
    </source>
</evidence>
<dbReference type="GO" id="GO:0070403">
    <property type="term" value="F:NAD+ binding"/>
    <property type="evidence" value="ECO:0007669"/>
    <property type="project" value="InterPro"/>
</dbReference>
<evidence type="ECO:0000256" key="4">
    <source>
        <dbReference type="ARBA" id="ARBA00022963"/>
    </source>
</evidence>
<dbReference type="Pfam" id="PF00725">
    <property type="entry name" value="3HCDH"/>
    <property type="match status" value="2"/>
</dbReference>
<comment type="pathway">
    <text evidence="2">Lipid metabolism; fatty acid beta-oxidation.</text>
</comment>
<evidence type="ECO:0000256" key="12">
    <source>
        <dbReference type="ARBA" id="ARBA00049556"/>
    </source>
</evidence>
<dbReference type="InterPro" id="IPR006108">
    <property type="entry name" value="3HC_DH_C"/>
</dbReference>
<name>A0A916W3F7_9HYPH</name>
<keyword evidence="10" id="KW-0456">Lyase</keyword>
<keyword evidence="3" id="KW-0276">Fatty acid metabolism</keyword>
<comment type="subcellular location">
    <subcellularLocation>
        <location evidence="1">Peroxisome</location>
    </subcellularLocation>
</comment>
<dbReference type="Gene3D" id="3.90.226.10">
    <property type="entry name" value="2-enoyl-CoA Hydratase, Chain A, domain 1"/>
    <property type="match status" value="1"/>
</dbReference>
<sequence length="694" mass="74025">MNQIQNEAVRLTVERNVLIATIDNPPVNALSHSVRAGLVAAIDRLEQDDKLVAMVITANGKQFCSGADVKEFGKPMVAPLLGEVIKRLDAAKKPIVAAMQGAALGGGLEVPLACNIRVAAPSVKMGLPEVKLGILPGSGGILRLPRLIGIDAALSLITEGKQISAAEALKLGVIDAVIEGNLVAGAVEKAEAAAAAGELRRTSDLPFPAFSEEAQAEARAAMAKKHRGREAPLKAVELFAMAATTPFAEAVELEYAACKELLGTSQSRALRHIFAAEREAAKVPDVAADTKPRKIETVGVVGPGTMGRGIAAALLDKGFPVVLVGLSDESMAKATAAIQKIFDGSVKRGLINEAQAAERMARLTTSTEHAALKDVDMVIESVDEDLDTKRALIAALDNVLREDAIVATNTSFLDIEKLAAATKRPENFAGMHFFNPANIMKLVENVRTSRTAPDVTVTIMDLAKKLGKSPVLAGACDGFIANRMLSKRTREALFLVQDGATPSQVDRVLAKFFPLGPFALADLAGLDVMSATRRSRMASMSERERNADIAETMVAAGRLGRKTNAGYYAYGEDGKPTPDPVAEEIIAEHRKARGIPPREITDEEVMERCILALVNEGAKLIDEGVVSRAGDIDVAWVRGLGFPEHLGGPMFWASEMGLPRVRDALRKYSELVGPEYFTPAKIIEDLAEKNERFS</sequence>
<comment type="caution">
    <text evidence="15">The sequence shown here is derived from an EMBL/GenBank/DDBJ whole genome shotgun (WGS) entry which is preliminary data.</text>
</comment>
<evidence type="ECO:0000259" key="14">
    <source>
        <dbReference type="Pfam" id="PF02737"/>
    </source>
</evidence>
<organism evidence="15 16">
    <name type="scientific">Nitratireductor aestuarii</name>
    <dbReference type="NCBI Taxonomy" id="1735103"/>
    <lineage>
        <taxon>Bacteria</taxon>
        <taxon>Pseudomonadati</taxon>
        <taxon>Pseudomonadota</taxon>
        <taxon>Alphaproteobacteria</taxon>
        <taxon>Hyphomicrobiales</taxon>
        <taxon>Phyllobacteriaceae</taxon>
        <taxon>Nitratireductor</taxon>
    </lineage>
</organism>
<keyword evidence="8" id="KW-0576">Peroxisome</keyword>